<gene>
    <name evidence="9" type="ORF">A3G51_00995</name>
</gene>
<dbReference type="PANTHER" id="PTHR11086">
    <property type="entry name" value="DEOXYCYTIDYLATE DEAMINASE-RELATED"/>
    <property type="match status" value="1"/>
</dbReference>
<reference evidence="9 10" key="1">
    <citation type="journal article" date="2016" name="Nat. Commun.">
        <title>Thousands of microbial genomes shed light on interconnected biogeochemical processes in an aquifer system.</title>
        <authorList>
            <person name="Anantharaman K."/>
            <person name="Brown C.T."/>
            <person name="Hug L.A."/>
            <person name="Sharon I."/>
            <person name="Castelle C.J."/>
            <person name="Probst A.J."/>
            <person name="Thomas B.C."/>
            <person name="Singh A."/>
            <person name="Wilkins M.J."/>
            <person name="Karaoz U."/>
            <person name="Brodie E.L."/>
            <person name="Williams K.H."/>
            <person name="Hubbard S.S."/>
            <person name="Banfield J.F."/>
        </authorList>
    </citation>
    <scope>NUCLEOTIDE SEQUENCE [LARGE SCALE GENOMIC DNA]</scope>
</reference>
<proteinExistence type="inferred from homology"/>
<dbReference type="Pfam" id="PF00383">
    <property type="entry name" value="dCMP_cyt_deam_1"/>
    <property type="match status" value="1"/>
</dbReference>
<feature type="domain" description="CMP/dCMP-type deaminase" evidence="8">
    <location>
        <begin position="15"/>
        <end position="138"/>
    </location>
</feature>
<dbReference type="CDD" id="cd01286">
    <property type="entry name" value="deoxycytidylate_deaminase"/>
    <property type="match status" value="1"/>
</dbReference>
<evidence type="ECO:0000256" key="7">
    <source>
        <dbReference type="PIRSR" id="PIRSR006019-2"/>
    </source>
</evidence>
<feature type="binding site" evidence="7">
    <location>
        <position position="111"/>
    </location>
    <ligand>
        <name>Zn(2+)</name>
        <dbReference type="ChEBI" id="CHEBI:29105"/>
        <note>catalytic</note>
    </ligand>
</feature>
<organism evidence="9 10">
    <name type="scientific">Candidatus Yanofskybacteria bacterium RIFCSPLOWO2_12_FULL_43_11b</name>
    <dbReference type="NCBI Taxonomy" id="1802710"/>
    <lineage>
        <taxon>Bacteria</taxon>
        <taxon>Candidatus Yanofskyibacteriota</taxon>
    </lineage>
</organism>
<evidence type="ECO:0000256" key="5">
    <source>
        <dbReference type="ARBA" id="ARBA00022833"/>
    </source>
</evidence>
<dbReference type="GO" id="GO:0008270">
    <property type="term" value="F:zinc ion binding"/>
    <property type="evidence" value="ECO:0007669"/>
    <property type="project" value="InterPro"/>
</dbReference>
<dbReference type="Gene3D" id="3.40.140.10">
    <property type="entry name" value="Cytidine Deaminase, domain 2"/>
    <property type="match status" value="1"/>
</dbReference>
<dbReference type="InterPro" id="IPR016193">
    <property type="entry name" value="Cytidine_deaminase-like"/>
</dbReference>
<keyword evidence="5 7" id="KW-0862">Zinc</keyword>
<dbReference type="PROSITE" id="PS00903">
    <property type="entry name" value="CYT_DCMP_DEAMINASES_1"/>
    <property type="match status" value="1"/>
</dbReference>
<evidence type="ECO:0000256" key="2">
    <source>
        <dbReference type="ARBA" id="ARBA00006576"/>
    </source>
</evidence>
<dbReference type="Proteomes" id="UP000177745">
    <property type="component" value="Unassembled WGS sequence"/>
</dbReference>
<feature type="binding site" evidence="7">
    <location>
        <position position="108"/>
    </location>
    <ligand>
        <name>Zn(2+)</name>
        <dbReference type="ChEBI" id="CHEBI:29105"/>
        <note>catalytic</note>
    </ligand>
</feature>
<dbReference type="InterPro" id="IPR002125">
    <property type="entry name" value="CMP_dCMP_dom"/>
</dbReference>
<keyword evidence="4" id="KW-0378">Hydrolase</keyword>
<evidence type="ECO:0000256" key="6">
    <source>
        <dbReference type="PIRSR" id="PIRSR006019-1"/>
    </source>
</evidence>
<dbReference type="InterPro" id="IPR016473">
    <property type="entry name" value="dCMP_deaminase"/>
</dbReference>
<evidence type="ECO:0000256" key="4">
    <source>
        <dbReference type="ARBA" id="ARBA00022801"/>
    </source>
</evidence>
<comment type="caution">
    <text evidence="9">The sequence shown here is derived from an EMBL/GenBank/DDBJ whole genome shotgun (WGS) entry which is preliminary data.</text>
</comment>
<dbReference type="GO" id="GO:0005737">
    <property type="term" value="C:cytoplasm"/>
    <property type="evidence" value="ECO:0007669"/>
    <property type="project" value="TreeGrafter"/>
</dbReference>
<name>A0A1F8H710_9BACT</name>
<dbReference type="InterPro" id="IPR015517">
    <property type="entry name" value="dCMP_deaminase-rel"/>
</dbReference>
<evidence type="ECO:0000259" key="8">
    <source>
        <dbReference type="PROSITE" id="PS51747"/>
    </source>
</evidence>
<feature type="active site" description="Proton donor" evidence="6">
    <location>
        <position position="82"/>
    </location>
</feature>
<keyword evidence="3 7" id="KW-0479">Metal-binding</keyword>
<dbReference type="GO" id="GO:0004132">
    <property type="term" value="F:dCMP deaminase activity"/>
    <property type="evidence" value="ECO:0007669"/>
    <property type="project" value="InterPro"/>
</dbReference>
<evidence type="ECO:0000313" key="10">
    <source>
        <dbReference type="Proteomes" id="UP000177745"/>
    </source>
</evidence>
<sequence>MAIKPKKAIKPNRPSWDEYFLEIAKVVAQRSTCDRANVGAVIARNKVILSTGYNGAPRGLPHCDDVGHEIVDGHCVRTIHAEANAIAQAARNGAAIEGATIYLTISPCYDCFKMMINGGIKEVIYKEFYMSRYGLSKAVLDLSKKTGVKITAYKK</sequence>
<evidence type="ECO:0000313" key="9">
    <source>
        <dbReference type="EMBL" id="OGN33375.1"/>
    </source>
</evidence>
<dbReference type="PANTHER" id="PTHR11086:SF18">
    <property type="entry name" value="DEOXYCYTIDYLATE DEAMINASE"/>
    <property type="match status" value="1"/>
</dbReference>
<evidence type="ECO:0000256" key="3">
    <source>
        <dbReference type="ARBA" id="ARBA00022723"/>
    </source>
</evidence>
<dbReference type="InterPro" id="IPR016192">
    <property type="entry name" value="APOBEC/CMP_deaminase_Zn-bd"/>
</dbReference>
<dbReference type="EMBL" id="MGKY01000018">
    <property type="protein sequence ID" value="OGN33375.1"/>
    <property type="molecule type" value="Genomic_DNA"/>
</dbReference>
<dbReference type="PIRSF" id="PIRSF006019">
    <property type="entry name" value="dCMP_deaminase"/>
    <property type="match status" value="1"/>
</dbReference>
<protein>
    <submittedName>
        <fullName evidence="9">Deaminase</fullName>
    </submittedName>
</protein>
<dbReference type="SUPFAM" id="SSF53927">
    <property type="entry name" value="Cytidine deaminase-like"/>
    <property type="match status" value="1"/>
</dbReference>
<feature type="binding site" evidence="7">
    <location>
        <position position="80"/>
    </location>
    <ligand>
        <name>Zn(2+)</name>
        <dbReference type="ChEBI" id="CHEBI:29105"/>
        <note>catalytic</note>
    </ligand>
</feature>
<dbReference type="PROSITE" id="PS51747">
    <property type="entry name" value="CYT_DCMP_DEAMINASES_2"/>
    <property type="match status" value="1"/>
</dbReference>
<dbReference type="InterPro" id="IPR035105">
    <property type="entry name" value="Deoxycytidylate_deaminase_dom"/>
</dbReference>
<accession>A0A1F8H710</accession>
<dbReference type="AlphaFoldDB" id="A0A1F8H710"/>
<evidence type="ECO:0000256" key="1">
    <source>
        <dbReference type="ARBA" id="ARBA00001947"/>
    </source>
</evidence>
<comment type="similarity">
    <text evidence="2">Belongs to the cytidine and deoxycytidylate deaminase family.</text>
</comment>
<comment type="cofactor">
    <cofactor evidence="1 7">
        <name>Zn(2+)</name>
        <dbReference type="ChEBI" id="CHEBI:29105"/>
    </cofactor>
</comment>
<dbReference type="GO" id="GO:0006220">
    <property type="term" value="P:pyrimidine nucleotide metabolic process"/>
    <property type="evidence" value="ECO:0007669"/>
    <property type="project" value="InterPro"/>
</dbReference>